<dbReference type="GO" id="GO:0051607">
    <property type="term" value="P:defense response to virus"/>
    <property type="evidence" value="ECO:0007669"/>
    <property type="project" value="UniProtKB-KW"/>
</dbReference>
<dbReference type="NCBIfam" id="TIGR01875">
    <property type="entry name" value="cas_MJ0381"/>
    <property type="match status" value="1"/>
</dbReference>
<dbReference type="RefSeq" id="WP_164995182.1">
    <property type="nucleotide sequence ID" value="NZ_CP049055.1"/>
</dbReference>
<evidence type="ECO:0008006" key="5">
    <source>
        <dbReference type="Google" id="ProtNLM"/>
    </source>
</evidence>
<evidence type="ECO:0000256" key="2">
    <source>
        <dbReference type="ARBA" id="ARBA00025626"/>
    </source>
</evidence>
<dbReference type="InterPro" id="IPR010154">
    <property type="entry name" value="CRISPR-assoc_Cas7/Cst2/DevR"/>
</dbReference>
<name>A0A6G7GU70_KUEST</name>
<organism evidence="3 4">
    <name type="scientific">Kuenenia stuttgartiensis</name>
    <dbReference type="NCBI Taxonomy" id="174633"/>
    <lineage>
        <taxon>Bacteria</taxon>
        <taxon>Pseudomonadati</taxon>
        <taxon>Planctomycetota</taxon>
        <taxon>Candidatus Brocadiia</taxon>
        <taxon>Candidatus Brocadiales</taxon>
        <taxon>Candidatus Brocadiaceae</taxon>
        <taxon>Candidatus Kuenenia</taxon>
    </lineage>
</organism>
<proteinExistence type="predicted"/>
<evidence type="ECO:0000313" key="3">
    <source>
        <dbReference type="EMBL" id="QII12757.1"/>
    </source>
</evidence>
<comment type="function">
    <text evidence="2">CRISPR (clustered regularly interspaced short palindromic repeat) is an adaptive immune system that provides protection against mobile genetic elements (viruses, transposable elements and conjugative plasmids). CRISPR clusters contain spacers, sequences complementary to antecedent mobile elements, and target invading nucleic acids. CRISPR clusters are transcribed and processed into CRISPR RNA (crRNA).</text>
</comment>
<evidence type="ECO:0000256" key="1">
    <source>
        <dbReference type="ARBA" id="ARBA00023118"/>
    </source>
</evidence>
<sequence length="323" mass="34783">MKLHSLSISGLVTMNMHALNNEGSEGNTMMTRMVEIVDATGKNHTVNAVSGDMFKHIQAEHLFMEAKGVNSANLPLCAGCVTFNANRICCDETFTKQTFQEGAEDSEILSEAIKTCIIDDAEGILITSEIGGKKRSISRKSAIEFGWVVGCPDNTRTESYFHAKYVPEGRGKGSGAGENLGQNIFHRPASSGQYAVVANIDLYKVGRNDITLAYVDGIDRQARIKALLKSVLNTFIKPTGAHRNTQHPHILDFTGIIATSTSTLPAPVLSGLNSNYRDEIKKIAGNLNRTTTGDPITVTPFDGLGAFSGVMADIICKVQPYGG</sequence>
<dbReference type="PANTHER" id="PTHR37459:SF1">
    <property type="entry name" value="CRISPR-ASSOCIATED PROTEIN CAS7_CST2_DEVR"/>
    <property type="match status" value="1"/>
</dbReference>
<dbReference type="Proteomes" id="UP000501926">
    <property type="component" value="Chromosome"/>
</dbReference>
<protein>
    <recommendedName>
        <fullName evidence="5">DevR family CRISPR-associated autoregulator</fullName>
    </recommendedName>
</protein>
<dbReference type="EMBL" id="CP049055">
    <property type="protein sequence ID" value="QII12757.1"/>
    <property type="molecule type" value="Genomic_DNA"/>
</dbReference>
<dbReference type="AlphaFoldDB" id="A0A6G7GU70"/>
<reference evidence="3 4" key="1">
    <citation type="submission" date="2020-02" db="EMBL/GenBank/DDBJ databases">
        <title>Newly sequenced genome of strain CSTR1 showed variability in Candidatus Kuenenia stuttgartiensis genomes.</title>
        <authorList>
            <person name="Ding C."/>
            <person name="Adrian L."/>
        </authorList>
    </citation>
    <scope>NUCLEOTIDE SEQUENCE [LARGE SCALE GENOMIC DNA]</scope>
    <source>
        <strain evidence="3 4">CSTR1</strain>
    </source>
</reference>
<gene>
    <name evidence="3" type="ORF">KsCSTR_33780</name>
</gene>
<accession>A0A6G7GU70</accession>
<dbReference type="PANTHER" id="PTHR37459">
    <property type="match status" value="1"/>
</dbReference>
<evidence type="ECO:0000313" key="4">
    <source>
        <dbReference type="Proteomes" id="UP000501926"/>
    </source>
</evidence>
<dbReference type="Pfam" id="PF01905">
    <property type="entry name" value="DevR"/>
    <property type="match status" value="1"/>
</dbReference>
<keyword evidence="1" id="KW-0051">Antiviral defense</keyword>
<dbReference type="InterPro" id="IPR052681">
    <property type="entry name" value="CRISPR-Cas7/Cst2/DevR"/>
</dbReference>